<feature type="transmembrane region" description="Helical" evidence="7">
    <location>
        <begin position="260"/>
        <end position="280"/>
    </location>
</feature>
<dbReference type="GO" id="GO:0006865">
    <property type="term" value="P:amino acid transport"/>
    <property type="evidence" value="ECO:0007669"/>
    <property type="project" value="InterPro"/>
</dbReference>
<gene>
    <name evidence="8" type="ORF">AB675_11557</name>
</gene>
<dbReference type="PIRSF" id="PIRSF006060">
    <property type="entry name" value="AA_transporter"/>
    <property type="match status" value="1"/>
</dbReference>
<feature type="transmembrane region" description="Helical" evidence="7">
    <location>
        <begin position="301"/>
        <end position="323"/>
    </location>
</feature>
<dbReference type="GO" id="GO:0022857">
    <property type="term" value="F:transmembrane transporter activity"/>
    <property type="evidence" value="ECO:0007669"/>
    <property type="project" value="InterPro"/>
</dbReference>
<evidence type="ECO:0000256" key="5">
    <source>
        <dbReference type="ARBA" id="ARBA00023136"/>
    </source>
</evidence>
<feature type="transmembrane region" description="Helical" evidence="7">
    <location>
        <begin position="66"/>
        <end position="89"/>
    </location>
</feature>
<feature type="transmembrane region" description="Helical" evidence="7">
    <location>
        <begin position="101"/>
        <end position="120"/>
    </location>
</feature>
<dbReference type="Proteomes" id="UP000038010">
    <property type="component" value="Unassembled WGS sequence"/>
</dbReference>
<evidence type="ECO:0000256" key="1">
    <source>
        <dbReference type="ARBA" id="ARBA00004141"/>
    </source>
</evidence>
<feature type="transmembrane region" description="Helical" evidence="7">
    <location>
        <begin position="403"/>
        <end position="422"/>
    </location>
</feature>
<dbReference type="Gene3D" id="1.20.1740.10">
    <property type="entry name" value="Amino acid/polyamine transporter I"/>
    <property type="match status" value="1"/>
</dbReference>
<feature type="transmembrane region" description="Helical" evidence="7">
    <location>
        <begin position="501"/>
        <end position="519"/>
    </location>
</feature>
<comment type="subcellular location">
    <subcellularLocation>
        <location evidence="1">Membrane</location>
        <topology evidence="1">Multi-pass membrane protein</topology>
    </subcellularLocation>
</comment>
<keyword evidence="9" id="KW-1185">Reference proteome</keyword>
<dbReference type="InterPro" id="IPR004840">
    <property type="entry name" value="Amino_acid_permease_CS"/>
</dbReference>
<feature type="transmembrane region" description="Helical" evidence="7">
    <location>
        <begin position="354"/>
        <end position="382"/>
    </location>
</feature>
<dbReference type="PROSITE" id="PS00218">
    <property type="entry name" value="AMINO_ACID_PERMEASE_1"/>
    <property type="match status" value="1"/>
</dbReference>
<accession>A0A0N1H906</accession>
<dbReference type="PANTHER" id="PTHR45649">
    <property type="entry name" value="AMINO-ACID PERMEASE BAT1"/>
    <property type="match status" value="1"/>
</dbReference>
<reference evidence="8 9" key="1">
    <citation type="submission" date="2015-06" db="EMBL/GenBank/DDBJ databases">
        <title>Draft genome of the ant-associated black yeast Phialophora attae CBS 131958.</title>
        <authorList>
            <person name="Moreno L.F."/>
            <person name="Stielow B.J."/>
            <person name="de Hoog S."/>
            <person name="Vicente V.A."/>
            <person name="Weiss V.A."/>
            <person name="de Vries M."/>
            <person name="Cruz L.M."/>
            <person name="Souza E.M."/>
        </authorList>
    </citation>
    <scope>NUCLEOTIDE SEQUENCE [LARGE SCALE GENOMIC DNA]</scope>
    <source>
        <strain evidence="8 9">CBS 131958</strain>
    </source>
</reference>
<feature type="region of interest" description="Disordered" evidence="6">
    <location>
        <begin position="1"/>
        <end position="22"/>
    </location>
</feature>
<dbReference type="PANTHER" id="PTHR45649:SF9">
    <property type="entry name" value="AMINO-ACID PERMEASE 2"/>
    <property type="match status" value="1"/>
</dbReference>
<evidence type="ECO:0000256" key="2">
    <source>
        <dbReference type="ARBA" id="ARBA00022448"/>
    </source>
</evidence>
<dbReference type="GeneID" id="28732296"/>
<feature type="transmembrane region" description="Helical" evidence="7">
    <location>
        <begin position="471"/>
        <end position="489"/>
    </location>
</feature>
<evidence type="ECO:0000256" key="4">
    <source>
        <dbReference type="ARBA" id="ARBA00022989"/>
    </source>
</evidence>
<dbReference type="InterPro" id="IPR002293">
    <property type="entry name" value="AA/rel_permease1"/>
</dbReference>
<keyword evidence="4 7" id="KW-1133">Transmembrane helix</keyword>
<name>A0A0N1H906_9EURO</name>
<feature type="transmembrane region" description="Helical" evidence="7">
    <location>
        <begin position="222"/>
        <end position="240"/>
    </location>
</feature>
<feature type="transmembrane region" description="Helical" evidence="7">
    <location>
        <begin position="428"/>
        <end position="450"/>
    </location>
</feature>
<comment type="caution">
    <text evidence="8">The sequence shown here is derived from an EMBL/GenBank/DDBJ whole genome shotgun (WGS) entry which is preliminary data.</text>
</comment>
<dbReference type="RefSeq" id="XP_017999916.1">
    <property type="nucleotide sequence ID" value="XM_018140415.1"/>
</dbReference>
<feature type="transmembrane region" description="Helical" evidence="7">
    <location>
        <begin position="195"/>
        <end position="215"/>
    </location>
</feature>
<dbReference type="EMBL" id="LFJN01000013">
    <property type="protein sequence ID" value="KPI39953.1"/>
    <property type="molecule type" value="Genomic_DNA"/>
</dbReference>
<evidence type="ECO:0000313" key="9">
    <source>
        <dbReference type="Proteomes" id="UP000038010"/>
    </source>
</evidence>
<evidence type="ECO:0000256" key="7">
    <source>
        <dbReference type="SAM" id="Phobius"/>
    </source>
</evidence>
<keyword evidence="2" id="KW-0813">Transport</keyword>
<dbReference type="Pfam" id="PF13520">
    <property type="entry name" value="AA_permease_2"/>
    <property type="match status" value="1"/>
</dbReference>
<evidence type="ECO:0000256" key="6">
    <source>
        <dbReference type="SAM" id="MobiDB-lite"/>
    </source>
</evidence>
<dbReference type="GO" id="GO:0016020">
    <property type="term" value="C:membrane"/>
    <property type="evidence" value="ECO:0007669"/>
    <property type="project" value="UniProtKB-SubCell"/>
</dbReference>
<evidence type="ECO:0000256" key="3">
    <source>
        <dbReference type="ARBA" id="ARBA00022692"/>
    </source>
</evidence>
<keyword evidence="5 7" id="KW-0472">Membrane</keyword>
<organism evidence="8 9">
    <name type="scientific">Cyphellophora attinorum</name>
    <dbReference type="NCBI Taxonomy" id="1664694"/>
    <lineage>
        <taxon>Eukaryota</taxon>
        <taxon>Fungi</taxon>
        <taxon>Dikarya</taxon>
        <taxon>Ascomycota</taxon>
        <taxon>Pezizomycotina</taxon>
        <taxon>Eurotiomycetes</taxon>
        <taxon>Chaetothyriomycetidae</taxon>
        <taxon>Chaetothyriales</taxon>
        <taxon>Cyphellophoraceae</taxon>
        <taxon>Cyphellophora</taxon>
    </lineage>
</organism>
<proteinExistence type="predicted"/>
<dbReference type="VEuPathDB" id="FungiDB:AB675_11557"/>
<evidence type="ECO:0000313" key="8">
    <source>
        <dbReference type="EMBL" id="KPI39953.1"/>
    </source>
</evidence>
<dbReference type="OrthoDB" id="10054429at2759"/>
<sequence length="579" mass="63298">MSSNEEISVAKSSGHAPESGLHHRSVGSIEAAYGGRRQTIHVDDLDAADRALAEQFGYKPVFKREFGYLSTFSFAVSISGLFATVTTTFSTPLYGGGAASAVWCWLISGAGCMCIALSVAELVSAYPTCGGLYYTISRLAPKAWVPSISWIDGWINLLGQIAGVASSEYGSAQILLAAVSMGSDFTYTPTVNQTVGVMAGLTVFCGVVNSLSTYWMEKMTKFYVIFHVCVLVSCCIALLVKTPDKHDAGYVFTYIEADSGWTPTGFSFLLGFLSVSWTMTDYDATAHITEEINEPEIKAPWAISMAMLFTYVAGFLFNIVLAYCMGDPANIESSPIEQPVAQIYYNSLGKSGGIAFTVFAFIILQFVCFTATQALARTFFAFSRDRLIPGSKIWTKVNRVSGTPLYAVWISVFWCIAINLIALGSYTAALGVFNVCAIALDWSYCIPIACKVIFGKFEPGPWHLGKFSTAVNIWACVWTAFVSVIFVFPETVPVTPQNMNWAIVYLAGIFAAAGIYWYISGRKFYTGPLVEAEVTGIEPGQDTMGERQRARAYDETHELPNEKEFFPLENGRDPRDPTQ</sequence>
<dbReference type="AlphaFoldDB" id="A0A0N1H906"/>
<protein>
    <submittedName>
        <fullName evidence="8">Putative amino-acid permease</fullName>
    </submittedName>
</protein>
<keyword evidence="3 7" id="KW-0812">Transmembrane</keyword>